<evidence type="ECO:0000256" key="2">
    <source>
        <dbReference type="ARBA" id="ARBA00022692"/>
    </source>
</evidence>
<evidence type="ECO:0000256" key="4">
    <source>
        <dbReference type="ARBA" id="ARBA00022989"/>
    </source>
</evidence>
<feature type="compositionally biased region" description="Polar residues" evidence="7">
    <location>
        <begin position="409"/>
        <end position="424"/>
    </location>
</feature>
<dbReference type="GO" id="GO:0005789">
    <property type="term" value="C:endoplasmic reticulum membrane"/>
    <property type="evidence" value="ECO:0000318"/>
    <property type="project" value="GO_Central"/>
</dbReference>
<organism evidence="9">
    <name type="scientific">Eucalyptus grandis</name>
    <name type="common">Flooded gum</name>
    <dbReference type="NCBI Taxonomy" id="71139"/>
    <lineage>
        <taxon>Eukaryota</taxon>
        <taxon>Viridiplantae</taxon>
        <taxon>Streptophyta</taxon>
        <taxon>Embryophyta</taxon>
        <taxon>Tracheophyta</taxon>
        <taxon>Spermatophyta</taxon>
        <taxon>Magnoliopsida</taxon>
        <taxon>eudicotyledons</taxon>
        <taxon>Gunneridae</taxon>
        <taxon>Pentapetalae</taxon>
        <taxon>rosids</taxon>
        <taxon>malvids</taxon>
        <taxon>Myrtales</taxon>
        <taxon>Myrtaceae</taxon>
        <taxon>Myrtoideae</taxon>
        <taxon>Eucalypteae</taxon>
        <taxon>Eucalyptus</taxon>
    </lineage>
</organism>
<evidence type="ECO:0000256" key="5">
    <source>
        <dbReference type="ARBA" id="ARBA00023098"/>
    </source>
</evidence>
<dbReference type="CDD" id="cd23995">
    <property type="entry name" value="Seipin_BSCL2_like"/>
    <property type="match status" value="1"/>
</dbReference>
<dbReference type="GO" id="GO:0019915">
    <property type="term" value="P:lipid storage"/>
    <property type="evidence" value="ECO:0000318"/>
    <property type="project" value="GO_Central"/>
</dbReference>
<dbReference type="GO" id="GO:0006629">
    <property type="term" value="P:lipid metabolic process"/>
    <property type="evidence" value="ECO:0007669"/>
    <property type="project" value="UniProtKB-KW"/>
</dbReference>
<evidence type="ECO:0000256" key="6">
    <source>
        <dbReference type="ARBA" id="ARBA00023136"/>
    </source>
</evidence>
<keyword evidence="5" id="KW-0443">Lipid metabolism</keyword>
<keyword evidence="4 8" id="KW-1133">Transmembrane helix</keyword>
<protein>
    <recommendedName>
        <fullName evidence="10">Seipin</fullName>
    </recommendedName>
</protein>
<proteinExistence type="predicted"/>
<keyword evidence="3" id="KW-0256">Endoplasmic reticulum</keyword>
<evidence type="ECO:0000256" key="7">
    <source>
        <dbReference type="SAM" id="MobiDB-lite"/>
    </source>
</evidence>
<dbReference type="Pfam" id="PF06775">
    <property type="entry name" value="Seipin"/>
    <property type="match status" value="1"/>
</dbReference>
<evidence type="ECO:0000256" key="3">
    <source>
        <dbReference type="ARBA" id="ARBA00022824"/>
    </source>
</evidence>
<reference evidence="9" key="1">
    <citation type="submission" date="2013-07" db="EMBL/GenBank/DDBJ databases">
        <title>The genome of Eucalyptus grandis.</title>
        <authorList>
            <person name="Schmutz J."/>
            <person name="Hayes R."/>
            <person name="Myburg A."/>
            <person name="Tuskan G."/>
            <person name="Grattapaglia D."/>
            <person name="Rokhsar D.S."/>
        </authorList>
    </citation>
    <scope>NUCLEOTIDE SEQUENCE</scope>
    <source>
        <tissue evidence="9">Leaf extractions</tissue>
    </source>
</reference>
<dbReference type="GO" id="GO:0034389">
    <property type="term" value="P:lipid droplet organization"/>
    <property type="evidence" value="ECO:0000318"/>
    <property type="project" value="GO_Central"/>
</dbReference>
<feature type="transmembrane region" description="Helical" evidence="8">
    <location>
        <begin position="93"/>
        <end position="126"/>
    </location>
</feature>
<dbReference type="PANTHER" id="PTHR21212:SF5">
    <property type="entry name" value="SEIPIN-1"/>
    <property type="match status" value="1"/>
</dbReference>
<comment type="subcellular location">
    <subcellularLocation>
        <location evidence="1">Endoplasmic reticulum membrane</location>
        <topology evidence="1">Multi-pass membrane protein</topology>
    </subcellularLocation>
</comment>
<sequence length="440" mass="48297">MEDEEEEWMLYEEAACETPPPPPPPESSAHWFTRLLFLQAELTYKCIASLLSPIFSLLSLASDSYHQAEEAKDSVESAVHRVPSSLSLLLKRLGLGFIASAYVCMVLTLLVALSAVVGVGLVRMWVEEPVFVRQRLHLDYARLHPQAVLSFCSGGDDGGVGLCEGFRQKKHAGIPAGHTFSVSLSLLMPESDYNRRIGIFQVTAELLSANGEAIARSSRPCMLRFRSLPVRLMRTLVLSIPLLLGVSAETQTIKVEVLRHKELRHPRTAAIRITLIPRAGTSSPPQVCEAEIAMNSQLPWAKDVVRNWRWSFRVWASLCTYVALLLTLLCCCKTLVLPSTSAMGISSTEHDDGEPEISAKKGDHGARQEEARGGDNGEVAEMLRKWQQRRGKREARFISRVGGGGGGSSAETGRNVTREGTSARSIEEDEVGDSESVCLS</sequence>
<accession>A0A059AXP3</accession>
<evidence type="ECO:0008006" key="10">
    <source>
        <dbReference type="Google" id="ProtNLM"/>
    </source>
</evidence>
<dbReference type="GO" id="GO:0140042">
    <property type="term" value="P:lipid droplet formation"/>
    <property type="evidence" value="ECO:0007669"/>
    <property type="project" value="UniProtKB-ARBA"/>
</dbReference>
<keyword evidence="6 8" id="KW-0472">Membrane</keyword>
<name>A0A059AXP3_EUCGR</name>
<dbReference type="AlphaFoldDB" id="A0A059AXP3"/>
<evidence type="ECO:0000256" key="8">
    <source>
        <dbReference type="SAM" id="Phobius"/>
    </source>
</evidence>
<gene>
    <name evidence="9" type="ORF">EUGRSUZ_H01389</name>
</gene>
<dbReference type="InParanoid" id="A0A059AXP3"/>
<evidence type="ECO:0000256" key="1">
    <source>
        <dbReference type="ARBA" id="ARBA00004477"/>
    </source>
</evidence>
<feature type="transmembrane region" description="Helical" evidence="8">
    <location>
        <begin position="314"/>
        <end position="336"/>
    </location>
</feature>
<dbReference type="STRING" id="71139.A0A059AXP3"/>
<dbReference type="Gramene" id="KCW58752">
    <property type="protein sequence ID" value="KCW58752"/>
    <property type="gene ID" value="EUGRSUZ_H01389"/>
</dbReference>
<dbReference type="FunCoup" id="A0A059AXP3">
    <property type="interactions" value="358"/>
</dbReference>
<dbReference type="OMA" id="RHKEDYR"/>
<dbReference type="PANTHER" id="PTHR21212">
    <property type="entry name" value="BERNARDINELLI-SEIP CONGENITAL LIPODYSTROPHY 2 HOMOLOG BSCL2 PROTEIN"/>
    <property type="match status" value="1"/>
</dbReference>
<evidence type="ECO:0000313" key="9">
    <source>
        <dbReference type="EMBL" id="KCW58752.1"/>
    </source>
</evidence>
<dbReference type="EMBL" id="KK198760">
    <property type="protein sequence ID" value="KCW58752.1"/>
    <property type="molecule type" value="Genomic_DNA"/>
</dbReference>
<keyword evidence="2 8" id="KW-0812">Transmembrane</keyword>
<feature type="compositionally biased region" description="Basic and acidic residues" evidence="7">
    <location>
        <begin position="357"/>
        <end position="375"/>
    </location>
</feature>
<dbReference type="InterPro" id="IPR009617">
    <property type="entry name" value="Seipin"/>
</dbReference>
<dbReference type="eggNOG" id="KOG4200">
    <property type="taxonomic scope" value="Eukaryota"/>
</dbReference>
<feature type="region of interest" description="Disordered" evidence="7">
    <location>
        <begin position="344"/>
        <end position="440"/>
    </location>
</feature>